<sequence>MEDTAAAAAEKASSYRYWVREATGDAAPLPVPRKLDPAAAAANGNGNGNPPPLGSVWNQAGTWEEKNLNSWANSRINDLLGSLGSLEFPTGKASIDEVSKCSGDAFQVTVRNKKRVGYNYELSLRFRGEWLVKEENKKVKGHLDIPELSFGELEDLELQVRFSDDKDLTSNDKTRICKDLKSFLAPIQEKMRMFEEELKGLEQAVLNISCSVVNGQGHRQPQGAMSTRSTIAVKQFTGPDRMDHTCTAPQPSAHSLFRAKSDHCGSAHDPQSSCASAQSSSVKSEMVGSLSLTKILPLGLHKRSPESNPERSASRASQAQLSDPISSSSSTFCTSMFSSLKTSSGSCRQKGALPFLPHPPKCEEEQQQISARQSSSSSSLLFGADLSNGGHDDAEHSGDLKDFLNLSGDVSEGSFHGESNSMAFSEQMEFQFLSEQLGIAITNNEESPRLDDIYDRPPQTSSSYSDQENLQSAASLVKVQLSSSRAEACNKPRLRWTLELHERFVEAVNKLGGPEKATPKGVLKLMKVEGLTIYHVKSHLQKYRFAKYLPETKEDKKSSSEGKKSQSVIPGNDADKKKSLQVAEALRMQMEVQKQLHEQLEVQRQLQLRIEEHARYLQKILEQQKKARDSLSTTKNSTKEEAPESTKKEETEMKAETSSDPLSRCKISDTDMECNS</sequence>
<dbReference type="SUPFAM" id="SSF103111">
    <property type="entry name" value="Activator of Hsp90 ATPase, Aha1"/>
    <property type="match status" value="1"/>
</dbReference>
<feature type="compositionally biased region" description="Basic and acidic residues" evidence="6">
    <location>
        <begin position="552"/>
        <end position="564"/>
    </location>
</feature>
<gene>
    <name evidence="8" type="ORF">C2845_PM12G02690</name>
</gene>
<dbReference type="STRING" id="4540.A0A3L6QET4"/>
<dbReference type="InterPro" id="IPR006447">
    <property type="entry name" value="Myb_dom_plants"/>
</dbReference>
<feature type="compositionally biased region" description="Polar residues" evidence="6">
    <location>
        <begin position="458"/>
        <end position="467"/>
    </location>
</feature>
<dbReference type="GO" id="GO:0003677">
    <property type="term" value="F:DNA binding"/>
    <property type="evidence" value="ECO:0007669"/>
    <property type="project" value="UniProtKB-KW"/>
</dbReference>
<keyword evidence="5" id="KW-0539">Nucleus</keyword>
<dbReference type="SMART" id="SM01000">
    <property type="entry name" value="Aha1_N"/>
    <property type="match status" value="1"/>
</dbReference>
<feature type="compositionally biased region" description="Low complexity" evidence="6">
    <location>
        <begin position="314"/>
        <end position="328"/>
    </location>
</feature>
<protein>
    <submittedName>
        <fullName evidence="8">Protein PHR1-LIKE 1-like</fullName>
    </submittedName>
</protein>
<dbReference type="FunFam" id="1.10.10.60:FF:000002">
    <property type="entry name" value="Myb family transcription factor"/>
    <property type="match status" value="1"/>
</dbReference>
<dbReference type="Gene3D" id="3.15.10.20">
    <property type="entry name" value="Activator of Hsp90 ATPase Aha1, N-terminal domain"/>
    <property type="match status" value="1"/>
</dbReference>
<dbReference type="SUPFAM" id="SSF46689">
    <property type="entry name" value="Homeodomain-like"/>
    <property type="match status" value="1"/>
</dbReference>
<comment type="caution">
    <text evidence="8">The sequence shown here is derived from an EMBL/GenBank/DDBJ whole genome shotgun (WGS) entry which is preliminary data.</text>
</comment>
<dbReference type="InterPro" id="IPR001005">
    <property type="entry name" value="SANT/Myb"/>
</dbReference>
<feature type="region of interest" description="Disordered" evidence="6">
    <location>
        <begin position="444"/>
        <end position="467"/>
    </location>
</feature>
<evidence type="ECO:0000256" key="6">
    <source>
        <dbReference type="SAM" id="MobiDB-lite"/>
    </source>
</evidence>
<comment type="similarity">
    <text evidence="1">Belongs to the AHA1 family.</text>
</comment>
<dbReference type="PANTHER" id="PTHR31499:SF80">
    <property type="entry name" value="HTH MYB-TYPE DOMAIN-CONTAINING PROTEIN"/>
    <property type="match status" value="1"/>
</dbReference>
<evidence type="ECO:0000256" key="2">
    <source>
        <dbReference type="ARBA" id="ARBA00023015"/>
    </source>
</evidence>
<dbReference type="InterPro" id="IPR025756">
    <property type="entry name" value="Myb_CC_LHEQLE"/>
</dbReference>
<dbReference type="InterPro" id="IPR036338">
    <property type="entry name" value="Aha1"/>
</dbReference>
<dbReference type="Pfam" id="PF14379">
    <property type="entry name" value="Myb_CC_LHEQLE"/>
    <property type="match status" value="1"/>
</dbReference>
<feature type="compositionally biased region" description="Low complexity" evidence="6">
    <location>
        <begin position="271"/>
        <end position="280"/>
    </location>
</feature>
<feature type="compositionally biased region" description="Basic and acidic residues" evidence="6">
    <location>
        <begin position="446"/>
        <end position="455"/>
    </location>
</feature>
<dbReference type="PROSITE" id="PS51294">
    <property type="entry name" value="HTH_MYB"/>
    <property type="match status" value="1"/>
</dbReference>
<feature type="region of interest" description="Disordered" evidence="6">
    <location>
        <begin position="552"/>
        <end position="576"/>
    </location>
</feature>
<keyword evidence="3" id="KW-0238">DNA-binding</keyword>
<dbReference type="Pfam" id="PF00249">
    <property type="entry name" value="Myb_DNA-binding"/>
    <property type="match status" value="1"/>
</dbReference>
<keyword evidence="4" id="KW-0804">Transcription</keyword>
<feature type="region of interest" description="Disordered" evidence="6">
    <location>
        <begin position="624"/>
        <end position="676"/>
    </location>
</feature>
<dbReference type="NCBIfam" id="TIGR01557">
    <property type="entry name" value="myb_SHAQKYF"/>
    <property type="match status" value="1"/>
</dbReference>
<feature type="region of interest" description="Disordered" evidence="6">
    <location>
        <begin position="351"/>
        <end position="375"/>
    </location>
</feature>
<evidence type="ECO:0000313" key="8">
    <source>
        <dbReference type="EMBL" id="RLM78819.1"/>
    </source>
</evidence>
<evidence type="ECO:0000259" key="7">
    <source>
        <dbReference type="PROSITE" id="PS51294"/>
    </source>
</evidence>
<feature type="domain" description="HTH myb-type" evidence="7">
    <location>
        <begin position="490"/>
        <end position="548"/>
    </location>
</feature>
<dbReference type="EMBL" id="PQIB02000012">
    <property type="protein sequence ID" value="RLM78819.1"/>
    <property type="molecule type" value="Genomic_DNA"/>
</dbReference>
<feature type="compositionally biased region" description="Basic and acidic residues" evidence="6">
    <location>
        <begin position="637"/>
        <end position="657"/>
    </location>
</feature>
<keyword evidence="9" id="KW-1185">Reference proteome</keyword>
<dbReference type="InterPro" id="IPR015310">
    <property type="entry name" value="AHSA1-like_N"/>
</dbReference>
<dbReference type="Proteomes" id="UP000275267">
    <property type="component" value="Unassembled WGS sequence"/>
</dbReference>
<dbReference type="OrthoDB" id="551907at2759"/>
<dbReference type="Pfam" id="PF09229">
    <property type="entry name" value="Aha1_N"/>
    <property type="match status" value="1"/>
</dbReference>
<dbReference type="GO" id="GO:0003700">
    <property type="term" value="F:DNA-binding transcription factor activity"/>
    <property type="evidence" value="ECO:0007669"/>
    <property type="project" value="InterPro"/>
</dbReference>
<organism evidence="8 9">
    <name type="scientific">Panicum miliaceum</name>
    <name type="common">Proso millet</name>
    <name type="synonym">Broomcorn millet</name>
    <dbReference type="NCBI Taxonomy" id="4540"/>
    <lineage>
        <taxon>Eukaryota</taxon>
        <taxon>Viridiplantae</taxon>
        <taxon>Streptophyta</taxon>
        <taxon>Embryophyta</taxon>
        <taxon>Tracheophyta</taxon>
        <taxon>Spermatophyta</taxon>
        <taxon>Magnoliopsida</taxon>
        <taxon>Liliopsida</taxon>
        <taxon>Poales</taxon>
        <taxon>Poaceae</taxon>
        <taxon>PACMAD clade</taxon>
        <taxon>Panicoideae</taxon>
        <taxon>Panicodae</taxon>
        <taxon>Paniceae</taxon>
        <taxon>Panicinae</taxon>
        <taxon>Panicum</taxon>
        <taxon>Panicum sect. Panicum</taxon>
    </lineage>
</organism>
<accession>A0A3L6QET4</accession>
<proteinExistence type="inferred from homology"/>
<dbReference type="InterPro" id="IPR017930">
    <property type="entry name" value="Myb_dom"/>
</dbReference>
<evidence type="ECO:0000256" key="4">
    <source>
        <dbReference type="ARBA" id="ARBA00023163"/>
    </source>
</evidence>
<evidence type="ECO:0000256" key="1">
    <source>
        <dbReference type="ARBA" id="ARBA00006817"/>
    </source>
</evidence>
<keyword evidence="2" id="KW-0805">Transcription regulation</keyword>
<dbReference type="InterPro" id="IPR046955">
    <property type="entry name" value="PHR1-like"/>
</dbReference>
<evidence type="ECO:0000256" key="3">
    <source>
        <dbReference type="ARBA" id="ARBA00023125"/>
    </source>
</evidence>
<feature type="compositionally biased region" description="Basic and acidic residues" evidence="6">
    <location>
        <begin position="303"/>
        <end position="313"/>
    </location>
</feature>
<feature type="region of interest" description="Disordered" evidence="6">
    <location>
        <begin position="27"/>
        <end position="55"/>
    </location>
</feature>
<name>A0A3L6QET4_PANMI</name>
<dbReference type="Gene3D" id="1.10.10.60">
    <property type="entry name" value="Homeodomain-like"/>
    <property type="match status" value="1"/>
</dbReference>
<dbReference type="GO" id="GO:0051087">
    <property type="term" value="F:protein-folding chaperone binding"/>
    <property type="evidence" value="ECO:0007669"/>
    <property type="project" value="InterPro"/>
</dbReference>
<feature type="region of interest" description="Disordered" evidence="6">
    <location>
        <begin position="260"/>
        <end position="280"/>
    </location>
</feature>
<dbReference type="PANTHER" id="PTHR31499">
    <property type="entry name" value="MYB FAMILY TRANSCRIPTION FACTOR PHL11"/>
    <property type="match status" value="1"/>
</dbReference>
<evidence type="ECO:0000313" key="9">
    <source>
        <dbReference type="Proteomes" id="UP000275267"/>
    </source>
</evidence>
<reference evidence="9" key="1">
    <citation type="journal article" date="2019" name="Nat. Commun.">
        <title>The genome of broomcorn millet.</title>
        <authorList>
            <person name="Zou C."/>
            <person name="Miki D."/>
            <person name="Li D."/>
            <person name="Tang Q."/>
            <person name="Xiao L."/>
            <person name="Rajput S."/>
            <person name="Deng P."/>
            <person name="Jia W."/>
            <person name="Huang R."/>
            <person name="Zhang M."/>
            <person name="Sun Y."/>
            <person name="Hu J."/>
            <person name="Fu X."/>
            <person name="Schnable P.S."/>
            <person name="Li F."/>
            <person name="Zhang H."/>
            <person name="Feng B."/>
            <person name="Zhu X."/>
            <person name="Liu R."/>
            <person name="Schnable J.C."/>
            <person name="Zhu J.-K."/>
            <person name="Zhang H."/>
        </authorList>
    </citation>
    <scope>NUCLEOTIDE SEQUENCE [LARGE SCALE GENOMIC DNA]</scope>
</reference>
<dbReference type="AlphaFoldDB" id="A0A3L6QET4"/>
<evidence type="ECO:0000256" key="5">
    <source>
        <dbReference type="ARBA" id="ARBA00023242"/>
    </source>
</evidence>
<feature type="region of interest" description="Disordered" evidence="6">
    <location>
        <begin position="298"/>
        <end position="328"/>
    </location>
</feature>
<dbReference type="InterPro" id="IPR009057">
    <property type="entry name" value="Homeodomain-like_sf"/>
</dbReference>
<dbReference type="GO" id="GO:0001671">
    <property type="term" value="F:ATPase activator activity"/>
    <property type="evidence" value="ECO:0007669"/>
    <property type="project" value="InterPro"/>
</dbReference>